<dbReference type="InterPro" id="IPR008979">
    <property type="entry name" value="Galactose-bd-like_sf"/>
</dbReference>
<feature type="signal peptide" evidence="5">
    <location>
        <begin position="1"/>
        <end position="26"/>
    </location>
</feature>
<gene>
    <name evidence="7" type="ORF">TsocGM_02405</name>
</gene>
<keyword evidence="1 4" id="KW-0349">Heme</keyword>
<keyword evidence="8" id="KW-1185">Reference proteome</keyword>
<evidence type="ECO:0000313" key="7">
    <source>
        <dbReference type="EMBL" id="RUL89291.1"/>
    </source>
</evidence>
<proteinExistence type="predicted"/>
<keyword evidence="3 4" id="KW-0408">Iron</keyword>
<dbReference type="PROSITE" id="PS51007">
    <property type="entry name" value="CYTC"/>
    <property type="match status" value="1"/>
</dbReference>
<dbReference type="Pfam" id="PF07583">
    <property type="entry name" value="PSCyt2"/>
    <property type="match status" value="1"/>
</dbReference>
<name>A0A432MPC6_9BACT</name>
<sequence>MLAPIVRPALLAVALAPILSPAGVEAEDVDFDREVAPILERHCLSCHSTENRKGDISLATADDLFDLDYVRPGLPTESELIALVVPEAEGEPPRMPLKGEPLSPDQVETLRRWIAEGAAWPEGTTLSADEEATWWSFRPIANVEPPDPEGIPEAWRTNPIDRFIFARLQESGLSPSPPADKRTLIRRATFDLTGLPPTPEEVEAFLRDDRPDAFARLVDRLLGSPHYGEHWGRHWLDVVRFGESNGFERNVLINNVWPFRDAVIRSLNEDKPFDRMVLEHLAGDVIAPDDPETAVGTAFLVCGPYDNVGNQDPVQAAQIRANTLDDMIRATGEAFLGLTIGCARCHDHKFDPILQRDYYAFSDALAGVRHGSRVIADEERRRRHEERRAPLVADRDRLNAEIASLREAIRSRAEANAAAIEAGWTRPPVDRTGTEEAFEPVEARFVRLVVEGLDTDPDRAVGARLEEFEAWTVGDAPRNVALASLGGKASGPSRVAEDFADAYSADLTIDGRFGSRWISGGTTLTVEFARPETIARVWLSSDRSGAAGQLGEATFVGEYRIEVSLDGDSWTQVASSHDRRPVNEAHRQKRLFDREATEEEIALLERLSAEVGRVNAELAAVEPLPEWWVGQFHQPAEPSHVFLGGDPQRKGEPVTASSLSALSGLDSAFALPADAPEGQRRLALARWITAEDNPLTPRVLANRLWHDHVGTGIVATPSDFGAMGGTPSHPELLDWLARQVLANGWRLKPMHRLIMNSQAYQQSSSYRAEAASIDGDSRLLWRFPPRRLTGEEIRDAILSIADVLDHRMGGPGFRLYRYLEDNVATYVPLDAPGPETYRRAVYHQNARAMRVDLLTDFDCPDPAAAAPNRASTTTPLQALTLLNHRFTLDMADALASRLRRQAGDDPADQVRLAFALAFSRAPDDAEHEGAVGLIERRGLDAFCRALLNANELISVD</sequence>
<accession>A0A432MPC6</accession>
<feature type="chain" id="PRO_5019103995" evidence="5">
    <location>
        <begin position="27"/>
        <end position="956"/>
    </location>
</feature>
<dbReference type="SUPFAM" id="SSF46626">
    <property type="entry name" value="Cytochrome c"/>
    <property type="match status" value="1"/>
</dbReference>
<dbReference type="GO" id="GO:0020037">
    <property type="term" value="F:heme binding"/>
    <property type="evidence" value="ECO:0007669"/>
    <property type="project" value="InterPro"/>
</dbReference>
<evidence type="ECO:0000259" key="6">
    <source>
        <dbReference type="PROSITE" id="PS51007"/>
    </source>
</evidence>
<dbReference type="SUPFAM" id="SSF49785">
    <property type="entry name" value="Galactose-binding domain-like"/>
    <property type="match status" value="1"/>
</dbReference>
<evidence type="ECO:0000256" key="2">
    <source>
        <dbReference type="ARBA" id="ARBA00022723"/>
    </source>
</evidence>
<evidence type="ECO:0000256" key="5">
    <source>
        <dbReference type="SAM" id="SignalP"/>
    </source>
</evidence>
<dbReference type="Pfam" id="PF07587">
    <property type="entry name" value="PSD1"/>
    <property type="match status" value="1"/>
</dbReference>
<dbReference type="InterPro" id="IPR036909">
    <property type="entry name" value="Cyt_c-like_dom_sf"/>
</dbReference>
<dbReference type="PANTHER" id="PTHR35889">
    <property type="entry name" value="CYCLOINULO-OLIGOSACCHARIDE FRUCTANOTRANSFERASE-RELATED"/>
    <property type="match status" value="1"/>
</dbReference>
<protein>
    <submittedName>
        <fullName evidence="7">DUF1553 domain-containing protein</fullName>
    </submittedName>
</protein>
<dbReference type="GO" id="GO:0009055">
    <property type="term" value="F:electron transfer activity"/>
    <property type="evidence" value="ECO:0007669"/>
    <property type="project" value="InterPro"/>
</dbReference>
<keyword evidence="5" id="KW-0732">Signal</keyword>
<dbReference type="GO" id="GO:0046872">
    <property type="term" value="F:metal ion binding"/>
    <property type="evidence" value="ECO:0007669"/>
    <property type="project" value="UniProtKB-KW"/>
</dbReference>
<dbReference type="PANTHER" id="PTHR35889:SF3">
    <property type="entry name" value="F-BOX DOMAIN-CONTAINING PROTEIN"/>
    <property type="match status" value="1"/>
</dbReference>
<keyword evidence="2 4" id="KW-0479">Metal-binding</keyword>
<dbReference type="EMBL" id="RYZH01000003">
    <property type="protein sequence ID" value="RUL89291.1"/>
    <property type="molecule type" value="Genomic_DNA"/>
</dbReference>
<dbReference type="Proteomes" id="UP000280296">
    <property type="component" value="Unassembled WGS sequence"/>
</dbReference>
<evidence type="ECO:0000313" key="8">
    <source>
        <dbReference type="Proteomes" id="UP000280296"/>
    </source>
</evidence>
<dbReference type="OrthoDB" id="127107at2"/>
<feature type="domain" description="Cytochrome c" evidence="6">
    <location>
        <begin position="27"/>
        <end position="118"/>
    </location>
</feature>
<comment type="caution">
    <text evidence="7">The sequence shown here is derived from an EMBL/GenBank/DDBJ whole genome shotgun (WGS) entry which is preliminary data.</text>
</comment>
<dbReference type="RefSeq" id="WP_126723727.1">
    <property type="nucleotide sequence ID" value="NZ_RYZH01000003.1"/>
</dbReference>
<dbReference type="InterPro" id="IPR022655">
    <property type="entry name" value="DUF1553"/>
</dbReference>
<evidence type="ECO:0000256" key="3">
    <source>
        <dbReference type="ARBA" id="ARBA00023004"/>
    </source>
</evidence>
<organism evidence="7 8">
    <name type="scientific">Tautonia sociabilis</name>
    <dbReference type="NCBI Taxonomy" id="2080755"/>
    <lineage>
        <taxon>Bacteria</taxon>
        <taxon>Pseudomonadati</taxon>
        <taxon>Planctomycetota</taxon>
        <taxon>Planctomycetia</taxon>
        <taxon>Isosphaerales</taxon>
        <taxon>Isosphaeraceae</taxon>
        <taxon>Tautonia</taxon>
    </lineage>
</organism>
<reference evidence="7 8" key="1">
    <citation type="submission" date="2018-12" db="EMBL/GenBank/DDBJ databases">
        <authorList>
            <person name="Toschakov S.V."/>
        </authorList>
    </citation>
    <scope>NUCLEOTIDE SEQUENCE [LARGE SCALE GENOMIC DNA]</scope>
    <source>
        <strain evidence="7 8">GM2012</strain>
    </source>
</reference>
<dbReference type="InterPro" id="IPR011444">
    <property type="entry name" value="DUF1549"/>
</dbReference>
<reference evidence="7 8" key="2">
    <citation type="submission" date="2019-01" db="EMBL/GenBank/DDBJ databases">
        <title>Tautonia sociabilis, a novel thermotolerant planctomycete of Isosphaeraceae family, isolated from a 4000 m deep subterranean habitat.</title>
        <authorList>
            <person name="Kovaleva O.L."/>
            <person name="Elcheninov A.G."/>
            <person name="Van Heerden E."/>
            <person name="Toshchakov S.V."/>
            <person name="Novikov A."/>
            <person name="Bonch-Osmolovskaya E.A."/>
            <person name="Kublanov I.V."/>
        </authorList>
    </citation>
    <scope>NUCLEOTIDE SEQUENCE [LARGE SCALE GENOMIC DNA]</scope>
    <source>
        <strain evidence="7 8">GM2012</strain>
    </source>
</reference>
<evidence type="ECO:0000256" key="4">
    <source>
        <dbReference type="PROSITE-ProRule" id="PRU00433"/>
    </source>
</evidence>
<dbReference type="Gene3D" id="2.60.120.260">
    <property type="entry name" value="Galactose-binding domain-like"/>
    <property type="match status" value="1"/>
</dbReference>
<dbReference type="InterPro" id="IPR009056">
    <property type="entry name" value="Cyt_c-like_dom"/>
</dbReference>
<dbReference type="AlphaFoldDB" id="A0A432MPC6"/>
<evidence type="ECO:0000256" key="1">
    <source>
        <dbReference type="ARBA" id="ARBA00022617"/>
    </source>
</evidence>